<feature type="region of interest" description="Disordered" evidence="1">
    <location>
        <begin position="230"/>
        <end position="258"/>
    </location>
</feature>
<dbReference type="OrthoDB" id="690068at2759"/>
<evidence type="ECO:0000313" key="3">
    <source>
        <dbReference type="EMBL" id="EEQ28667.1"/>
    </source>
</evidence>
<accession>C5FH37</accession>
<dbReference type="PANTHER" id="PTHR46266:SF4">
    <property type="entry name" value="TRANSCRIPTION FACTOR TT8"/>
    <property type="match status" value="1"/>
</dbReference>
<keyword evidence="4" id="KW-1185">Reference proteome</keyword>
<dbReference type="InterPro" id="IPR036638">
    <property type="entry name" value="HLH_DNA-bd_sf"/>
</dbReference>
<dbReference type="Proteomes" id="UP000002035">
    <property type="component" value="Unassembled WGS sequence"/>
</dbReference>
<dbReference type="eggNOG" id="ENOG502S6BC">
    <property type="taxonomic scope" value="Eukaryota"/>
</dbReference>
<dbReference type="HOGENOM" id="CLU_021798_0_0_1"/>
<sequence>MPRPRLPLTPASSTDIAAMDKSADDLYFSLPPAAIHGAATTAGQEDDGRRRKRQPEFSLPPPPTRTRKIIQVKPKTRQGDDDDAEQAAGSGRKKASAATAAGRKIARRTAHSLIERRRRSKMNQEFATLKDMIPACRGHEMHKLAILQASIEYVNYLESCVKDLKARRDETPTSPAWQPSVPLDGTSSYSVSPDLDPLCASAIPSPAQSARECSSRASFDIIPMVLPSPALRPTTSTTSNASTRSYSMSTSTTTSPLLVPSSDEVAVQDTDMDREATAALLMLNNDRRHSNTLPSPTIWPDARRKMGMSVHDLLTH</sequence>
<gene>
    <name evidence="3" type="ORF">MCYG_01486</name>
</gene>
<feature type="domain" description="BHLH" evidence="2">
    <location>
        <begin position="106"/>
        <end position="157"/>
    </location>
</feature>
<name>C5FH37_ARTOC</name>
<organism evidence="3 4">
    <name type="scientific">Arthroderma otae (strain ATCC MYA-4605 / CBS 113480)</name>
    <name type="common">Microsporum canis</name>
    <dbReference type="NCBI Taxonomy" id="554155"/>
    <lineage>
        <taxon>Eukaryota</taxon>
        <taxon>Fungi</taxon>
        <taxon>Dikarya</taxon>
        <taxon>Ascomycota</taxon>
        <taxon>Pezizomycotina</taxon>
        <taxon>Eurotiomycetes</taxon>
        <taxon>Eurotiomycetidae</taxon>
        <taxon>Onygenales</taxon>
        <taxon>Arthrodermataceae</taxon>
        <taxon>Microsporum</taxon>
    </lineage>
</organism>
<dbReference type="RefSeq" id="XP_002848552.1">
    <property type="nucleotide sequence ID" value="XM_002848506.1"/>
</dbReference>
<feature type="compositionally biased region" description="Low complexity" evidence="1">
    <location>
        <begin position="234"/>
        <end position="258"/>
    </location>
</feature>
<reference evidence="4" key="1">
    <citation type="journal article" date="2012" name="MBio">
        <title>Comparative genome analysis of Trichophyton rubrum and related dermatophytes reveals candidate genes involved in infection.</title>
        <authorList>
            <person name="Martinez D.A."/>
            <person name="Oliver B.G."/>
            <person name="Graeser Y."/>
            <person name="Goldberg J.M."/>
            <person name="Li W."/>
            <person name="Martinez-Rossi N.M."/>
            <person name="Monod M."/>
            <person name="Shelest E."/>
            <person name="Barton R.C."/>
            <person name="Birch E."/>
            <person name="Brakhage A.A."/>
            <person name="Chen Z."/>
            <person name="Gurr S.J."/>
            <person name="Heiman D."/>
            <person name="Heitman J."/>
            <person name="Kosti I."/>
            <person name="Rossi A."/>
            <person name="Saif S."/>
            <person name="Samalova M."/>
            <person name="Saunders C.W."/>
            <person name="Shea T."/>
            <person name="Summerbell R.C."/>
            <person name="Xu J."/>
            <person name="Young S."/>
            <person name="Zeng Q."/>
            <person name="Birren B.W."/>
            <person name="Cuomo C.A."/>
            <person name="White T.C."/>
        </authorList>
    </citation>
    <scope>NUCLEOTIDE SEQUENCE [LARGE SCALE GENOMIC DNA]</scope>
    <source>
        <strain evidence="4">ATCC MYA-4605 / CBS 113480</strain>
    </source>
</reference>
<dbReference type="GO" id="GO:0046983">
    <property type="term" value="F:protein dimerization activity"/>
    <property type="evidence" value="ECO:0007669"/>
    <property type="project" value="InterPro"/>
</dbReference>
<dbReference type="AlphaFoldDB" id="C5FH37"/>
<dbReference type="PROSITE" id="PS50888">
    <property type="entry name" value="BHLH"/>
    <property type="match status" value="1"/>
</dbReference>
<dbReference type="Gene3D" id="4.10.280.10">
    <property type="entry name" value="Helix-loop-helix DNA-binding domain"/>
    <property type="match status" value="1"/>
</dbReference>
<dbReference type="SMART" id="SM00353">
    <property type="entry name" value="HLH"/>
    <property type="match status" value="1"/>
</dbReference>
<dbReference type="SUPFAM" id="SSF47459">
    <property type="entry name" value="HLH, helix-loop-helix DNA-binding domain"/>
    <property type="match status" value="1"/>
</dbReference>
<dbReference type="GeneID" id="9230690"/>
<dbReference type="STRING" id="554155.C5FH37"/>
<dbReference type="Pfam" id="PF00010">
    <property type="entry name" value="HLH"/>
    <property type="match status" value="1"/>
</dbReference>
<feature type="compositionally biased region" description="Basic residues" evidence="1">
    <location>
        <begin position="65"/>
        <end position="76"/>
    </location>
</feature>
<dbReference type="InterPro" id="IPR011598">
    <property type="entry name" value="bHLH_dom"/>
</dbReference>
<dbReference type="VEuPathDB" id="FungiDB:MCYG_01486"/>
<feature type="region of interest" description="Disordered" evidence="1">
    <location>
        <begin position="37"/>
        <end position="106"/>
    </location>
</feature>
<dbReference type="EMBL" id="DS995702">
    <property type="protein sequence ID" value="EEQ28667.1"/>
    <property type="molecule type" value="Genomic_DNA"/>
</dbReference>
<evidence type="ECO:0000256" key="1">
    <source>
        <dbReference type="SAM" id="MobiDB-lite"/>
    </source>
</evidence>
<proteinExistence type="predicted"/>
<dbReference type="OMA" id="SANELWT"/>
<evidence type="ECO:0000259" key="2">
    <source>
        <dbReference type="PROSITE" id="PS50888"/>
    </source>
</evidence>
<dbReference type="CDD" id="cd00083">
    <property type="entry name" value="bHLH_SF"/>
    <property type="match status" value="1"/>
</dbReference>
<protein>
    <submittedName>
        <fullName evidence="3">Extensin</fullName>
    </submittedName>
</protein>
<evidence type="ECO:0000313" key="4">
    <source>
        <dbReference type="Proteomes" id="UP000002035"/>
    </source>
</evidence>
<dbReference type="PANTHER" id="PTHR46266">
    <property type="entry name" value="TRANSCRIPTION FACTOR TT8"/>
    <property type="match status" value="1"/>
</dbReference>